<feature type="domain" description="J" evidence="5">
    <location>
        <begin position="394"/>
        <end position="467"/>
    </location>
</feature>
<dbReference type="AlphaFoldDB" id="A0A834NL12"/>
<dbReference type="Proteomes" id="UP000617340">
    <property type="component" value="Unassembled WGS sequence"/>
</dbReference>
<dbReference type="SMART" id="SM00025">
    <property type="entry name" value="Pumilio"/>
    <property type="match status" value="1"/>
</dbReference>
<dbReference type="GO" id="GO:0003730">
    <property type="term" value="F:mRNA 3'-UTR binding"/>
    <property type="evidence" value="ECO:0007669"/>
    <property type="project" value="TreeGrafter"/>
</dbReference>
<accession>A0A834NL12</accession>
<dbReference type="Pfam" id="PF00806">
    <property type="entry name" value="PUF"/>
    <property type="match status" value="1"/>
</dbReference>
<dbReference type="GO" id="GO:0005737">
    <property type="term" value="C:cytoplasm"/>
    <property type="evidence" value="ECO:0007669"/>
    <property type="project" value="TreeGrafter"/>
</dbReference>
<feature type="transmembrane region" description="Helical" evidence="4">
    <location>
        <begin position="520"/>
        <end position="538"/>
    </location>
</feature>
<keyword evidence="4" id="KW-1133">Transmembrane helix</keyword>
<feature type="region of interest" description="Disordered" evidence="3">
    <location>
        <begin position="1"/>
        <end position="22"/>
    </location>
</feature>
<organism evidence="6 7">
    <name type="scientific">Vespula germanica</name>
    <name type="common">German yellow jacket</name>
    <name type="synonym">Paravespula germanica</name>
    <dbReference type="NCBI Taxonomy" id="30212"/>
    <lineage>
        <taxon>Eukaryota</taxon>
        <taxon>Metazoa</taxon>
        <taxon>Ecdysozoa</taxon>
        <taxon>Arthropoda</taxon>
        <taxon>Hexapoda</taxon>
        <taxon>Insecta</taxon>
        <taxon>Pterygota</taxon>
        <taxon>Neoptera</taxon>
        <taxon>Endopterygota</taxon>
        <taxon>Hymenoptera</taxon>
        <taxon>Apocrita</taxon>
        <taxon>Aculeata</taxon>
        <taxon>Vespoidea</taxon>
        <taxon>Vespidae</taxon>
        <taxon>Vespinae</taxon>
        <taxon>Vespula</taxon>
    </lineage>
</organism>
<dbReference type="InterPro" id="IPR001313">
    <property type="entry name" value="Pumilio_RNA-bd_rpt"/>
</dbReference>
<dbReference type="SUPFAM" id="SSF46565">
    <property type="entry name" value="Chaperone J-domain"/>
    <property type="match status" value="1"/>
</dbReference>
<evidence type="ECO:0000256" key="4">
    <source>
        <dbReference type="SAM" id="Phobius"/>
    </source>
</evidence>
<protein>
    <recommendedName>
        <fullName evidence="5">J domain-containing protein</fullName>
    </recommendedName>
</protein>
<reference evidence="6" key="1">
    <citation type="journal article" date="2020" name="G3 (Bethesda)">
        <title>High-Quality Assemblies for Three Invasive Social Wasps from the &lt;i&gt;Vespula&lt;/i&gt; Genus.</title>
        <authorList>
            <person name="Harrop T.W.R."/>
            <person name="Guhlin J."/>
            <person name="McLaughlin G.M."/>
            <person name="Permina E."/>
            <person name="Stockwell P."/>
            <person name="Gilligan J."/>
            <person name="Le Lec M.F."/>
            <person name="Gruber M.A.M."/>
            <person name="Quinn O."/>
            <person name="Lovegrove M."/>
            <person name="Duncan E.J."/>
            <person name="Remnant E.J."/>
            <person name="Van Eeckhoven J."/>
            <person name="Graham B."/>
            <person name="Knapp R.A."/>
            <person name="Langford K.W."/>
            <person name="Kronenberg Z."/>
            <person name="Press M.O."/>
            <person name="Eacker S.M."/>
            <person name="Wilson-Rankin E.E."/>
            <person name="Purcell J."/>
            <person name="Lester P.J."/>
            <person name="Dearden P.K."/>
        </authorList>
    </citation>
    <scope>NUCLEOTIDE SEQUENCE</scope>
    <source>
        <strain evidence="6">Linc-1</strain>
    </source>
</reference>
<keyword evidence="4" id="KW-0472">Membrane</keyword>
<dbReference type="EMBL" id="JACSDZ010000002">
    <property type="protein sequence ID" value="KAF7413372.1"/>
    <property type="molecule type" value="Genomic_DNA"/>
</dbReference>
<evidence type="ECO:0000259" key="5">
    <source>
        <dbReference type="PROSITE" id="PS50076"/>
    </source>
</evidence>
<gene>
    <name evidence="6" type="ORF">HZH68_001861</name>
</gene>
<feature type="repeat" description="Pumilio" evidence="2">
    <location>
        <begin position="383"/>
        <end position="418"/>
    </location>
</feature>
<dbReference type="InterPro" id="IPR001623">
    <property type="entry name" value="DnaJ_domain"/>
</dbReference>
<dbReference type="GO" id="GO:0010608">
    <property type="term" value="P:post-transcriptional regulation of gene expression"/>
    <property type="evidence" value="ECO:0007669"/>
    <property type="project" value="TreeGrafter"/>
</dbReference>
<comment type="caution">
    <text evidence="6">The sequence shown here is derived from an EMBL/GenBank/DDBJ whole genome shotgun (WGS) entry which is preliminary data.</text>
</comment>
<dbReference type="PROSITE" id="PS50302">
    <property type="entry name" value="PUM"/>
    <property type="match status" value="1"/>
</dbReference>
<sequence>MAGGDSMRIQPGQAHQIGASRTQDDAMVGYVFQRPTEPEFNAQSANFQTKQTPRTWTLADDTIVDNNQEKWKYPMTKLSIPQQSQPQQLGLQTMNNIHLPYEIHPMQLKSGAPGAEHLVYLNNQMTAQQQVALFHHQQQQQQQQFRNGQVMVDIACHGQGPLDEPNSLITKSVYGLRAFGAGLAACSAAAVVAQAQAVAAQQAQQQGSGLAAGLAALGYGGSPLGALGSPAQLQTTGLGLGASSTGRRDSFDRNTSAFSPSLEYSRAKWPQSYGALGTVTASPSPLGLSLTPPPTLGGSLGGLVGGANRVSAAPGAEAKFRASAVPALTANGVFGSSSSLFPNLVGKAGRTGATNIGDKNAGGRSRLLEDFRNNRFPSLQLRDLVNHIVEFSQDQHGSRFIQQKLERASASEKHLVFQEILASAYSLMTDFHPDIIGKEGHDKFVALQEAYNVLSKEHTRKQYDMSLKYNTHSSFSSEPSPRPDYYQVYRSRREWEEHMARGNWQPNYDEKGQKKKNTELLAFIIFGTFLIIFQLIIVQQGLLGRVNLLQTKYQNEYNVMRERTRKLTFDQQMDVVKERIKIHEEKQNRKEFEEVDGNRYFQCRTSRVIIFDVCDVEDSNRVLE</sequence>
<evidence type="ECO:0000256" key="2">
    <source>
        <dbReference type="PROSITE-ProRule" id="PRU00317"/>
    </source>
</evidence>
<name>A0A834NL12_VESGE</name>
<keyword evidence="1" id="KW-0677">Repeat</keyword>
<proteinExistence type="predicted"/>
<keyword evidence="4" id="KW-0812">Transmembrane</keyword>
<evidence type="ECO:0000256" key="1">
    <source>
        <dbReference type="ARBA" id="ARBA00022737"/>
    </source>
</evidence>
<dbReference type="Gene3D" id="1.25.10.10">
    <property type="entry name" value="Leucine-rich Repeat Variant"/>
    <property type="match status" value="1"/>
</dbReference>
<evidence type="ECO:0000313" key="7">
    <source>
        <dbReference type="Proteomes" id="UP000617340"/>
    </source>
</evidence>
<evidence type="ECO:0000256" key="3">
    <source>
        <dbReference type="SAM" id="MobiDB-lite"/>
    </source>
</evidence>
<dbReference type="SUPFAM" id="SSF48371">
    <property type="entry name" value="ARM repeat"/>
    <property type="match status" value="1"/>
</dbReference>
<dbReference type="PANTHER" id="PTHR12537">
    <property type="entry name" value="RNA BINDING PROTEIN PUMILIO-RELATED"/>
    <property type="match status" value="1"/>
</dbReference>
<dbReference type="PANTHER" id="PTHR12537:SF12">
    <property type="entry name" value="MATERNAL PROTEIN PUMILIO"/>
    <property type="match status" value="1"/>
</dbReference>
<evidence type="ECO:0000313" key="6">
    <source>
        <dbReference type="EMBL" id="KAF7413372.1"/>
    </source>
</evidence>
<dbReference type="PROSITE" id="PS50076">
    <property type="entry name" value="DNAJ_2"/>
    <property type="match status" value="1"/>
</dbReference>
<dbReference type="InterPro" id="IPR016024">
    <property type="entry name" value="ARM-type_fold"/>
</dbReference>
<dbReference type="InterPro" id="IPR036869">
    <property type="entry name" value="J_dom_sf"/>
</dbReference>
<keyword evidence="7" id="KW-1185">Reference proteome</keyword>
<dbReference type="InterPro" id="IPR011989">
    <property type="entry name" value="ARM-like"/>
</dbReference>